<gene>
    <name evidence="3" type="ORF">GCM10009676_07190</name>
</gene>
<feature type="region of interest" description="Disordered" evidence="1">
    <location>
        <begin position="270"/>
        <end position="294"/>
    </location>
</feature>
<protein>
    <submittedName>
        <fullName evidence="3">Glycerophosphodiester phosphodiesterase</fullName>
    </submittedName>
</protein>
<feature type="compositionally biased region" description="Low complexity" evidence="1">
    <location>
        <begin position="284"/>
        <end position="294"/>
    </location>
</feature>
<evidence type="ECO:0000256" key="1">
    <source>
        <dbReference type="SAM" id="MobiDB-lite"/>
    </source>
</evidence>
<keyword evidence="4" id="KW-1185">Reference proteome</keyword>
<sequence length="294" mass="32443">MPQPRRSGRLDDVAHIWHRHPHPYLDDTLPRALAHRGWHVGELDGLENSLPAFRRAAEEGYRYVETDVHTTSDGVVVVHHDALLDRTTDGTGPISEQPWDAVRRAKIDGRVSVSRLEDLLEELPDVRFNIDVKADDAVEPFVRALERTDAFDRVGAAAFSDSRLARLRALGGDRLLTACGPRSVAVLWANGWVPFLRLGGLSHGAMAQVPRRQGRMTLVDRAFVRAASRAGVEVHVWTVDDADEMRALLDQGVHGIVTDRPDVLRDVLQERGEWTAERPPAAPDPAGSGDSADG</sequence>
<feature type="domain" description="GP-PDE" evidence="2">
    <location>
        <begin position="30"/>
        <end position="268"/>
    </location>
</feature>
<organism evidence="3 4">
    <name type="scientific">Prauserella halophila</name>
    <dbReference type="NCBI Taxonomy" id="185641"/>
    <lineage>
        <taxon>Bacteria</taxon>
        <taxon>Bacillati</taxon>
        <taxon>Actinomycetota</taxon>
        <taxon>Actinomycetes</taxon>
        <taxon>Pseudonocardiales</taxon>
        <taxon>Pseudonocardiaceae</taxon>
        <taxon>Prauserella</taxon>
    </lineage>
</organism>
<dbReference type="Proteomes" id="UP001500653">
    <property type="component" value="Unassembled WGS sequence"/>
</dbReference>
<name>A0ABN1VYW6_9PSEU</name>
<proteinExistence type="predicted"/>
<dbReference type="EMBL" id="BAAALN010000002">
    <property type="protein sequence ID" value="GAA1227488.1"/>
    <property type="molecule type" value="Genomic_DNA"/>
</dbReference>
<dbReference type="SUPFAM" id="SSF51695">
    <property type="entry name" value="PLC-like phosphodiesterases"/>
    <property type="match status" value="1"/>
</dbReference>
<dbReference type="PROSITE" id="PS51704">
    <property type="entry name" value="GP_PDE"/>
    <property type="match status" value="1"/>
</dbReference>
<dbReference type="Gene3D" id="3.20.20.190">
    <property type="entry name" value="Phosphatidylinositol (PI) phosphodiesterase"/>
    <property type="match status" value="1"/>
</dbReference>
<dbReference type="PANTHER" id="PTHR43805">
    <property type="entry name" value="GLYCEROPHOSPHORYL DIESTER PHOSPHODIESTERASE"/>
    <property type="match status" value="1"/>
</dbReference>
<reference evidence="3 4" key="1">
    <citation type="journal article" date="2019" name="Int. J. Syst. Evol. Microbiol.">
        <title>The Global Catalogue of Microorganisms (GCM) 10K type strain sequencing project: providing services to taxonomists for standard genome sequencing and annotation.</title>
        <authorList>
            <consortium name="The Broad Institute Genomics Platform"/>
            <consortium name="The Broad Institute Genome Sequencing Center for Infectious Disease"/>
            <person name="Wu L."/>
            <person name="Ma J."/>
        </authorList>
    </citation>
    <scope>NUCLEOTIDE SEQUENCE [LARGE SCALE GENOMIC DNA]</scope>
    <source>
        <strain evidence="3 4">JCM 13023</strain>
    </source>
</reference>
<dbReference type="InterPro" id="IPR030395">
    <property type="entry name" value="GP_PDE_dom"/>
</dbReference>
<dbReference type="PROSITE" id="PS50007">
    <property type="entry name" value="PIPLC_X_DOMAIN"/>
    <property type="match status" value="1"/>
</dbReference>
<dbReference type="InterPro" id="IPR017946">
    <property type="entry name" value="PLC-like_Pdiesterase_TIM-brl"/>
</dbReference>
<comment type="caution">
    <text evidence="3">The sequence shown here is derived from an EMBL/GenBank/DDBJ whole genome shotgun (WGS) entry which is preliminary data.</text>
</comment>
<evidence type="ECO:0000313" key="4">
    <source>
        <dbReference type="Proteomes" id="UP001500653"/>
    </source>
</evidence>
<evidence type="ECO:0000313" key="3">
    <source>
        <dbReference type="EMBL" id="GAA1227488.1"/>
    </source>
</evidence>
<accession>A0ABN1VYW6</accession>
<evidence type="ECO:0000259" key="2">
    <source>
        <dbReference type="PROSITE" id="PS51704"/>
    </source>
</evidence>
<dbReference type="PANTHER" id="PTHR43805:SF1">
    <property type="entry name" value="GP-PDE DOMAIN-CONTAINING PROTEIN"/>
    <property type="match status" value="1"/>
</dbReference>
<dbReference type="Pfam" id="PF03009">
    <property type="entry name" value="GDPD"/>
    <property type="match status" value="1"/>
</dbReference>
<dbReference type="CDD" id="cd08561">
    <property type="entry name" value="GDPD_cytoplasmic_ScUgpQ2_like"/>
    <property type="match status" value="1"/>
</dbReference>